<dbReference type="Gene3D" id="3.30.160.250">
    <property type="match status" value="1"/>
</dbReference>
<feature type="domain" description="HicB-like antitoxin of toxin-antitoxin system" evidence="1">
    <location>
        <begin position="5"/>
        <end position="43"/>
    </location>
</feature>
<protein>
    <recommendedName>
        <fullName evidence="1">HicB-like antitoxin of toxin-antitoxin system domain-containing protein</fullName>
    </recommendedName>
</protein>
<dbReference type="RefSeq" id="WP_013033779.1">
    <property type="nucleotide sequence ID" value="NC_013960.1"/>
</dbReference>
<dbReference type="OrthoDB" id="9807959at2"/>
<dbReference type="SUPFAM" id="SSF143100">
    <property type="entry name" value="TTHA1013/TTHA0281-like"/>
    <property type="match status" value="1"/>
</dbReference>
<accession>D5BY14</accession>
<dbReference type="eggNOG" id="COG1598">
    <property type="taxonomic scope" value="Bacteria"/>
</dbReference>
<dbReference type="PANTHER" id="PTHR34504:SF2">
    <property type="entry name" value="UPF0150 PROTEIN SSL0259"/>
    <property type="match status" value="1"/>
</dbReference>
<dbReference type="Pfam" id="PF15919">
    <property type="entry name" value="HicB_lk_antitox"/>
    <property type="match status" value="1"/>
</dbReference>
<sequence length="44" mass="4682">MKLKVLIHAAEEGGYWAEAPALPGCVSEGDTLEEVLANIREAAE</sequence>
<dbReference type="HOGENOM" id="CLU_114047_2_0_6"/>
<evidence type="ECO:0000259" key="1">
    <source>
        <dbReference type="Pfam" id="PF15919"/>
    </source>
</evidence>
<dbReference type="Proteomes" id="UP000001844">
    <property type="component" value="Chromosome"/>
</dbReference>
<reference evidence="3" key="1">
    <citation type="submission" date="2010-04" db="EMBL/GenBank/DDBJ databases">
        <title>Complete genome sequence of Nitrosococcus halophilus Nc4, a salt-adapted, aerobic obligate ammonia-oxidizing sulfur purple bacterium.</title>
        <authorList>
            <consortium name="US DOE Joint Genome Institute"/>
            <person name="Campbell M.A."/>
            <person name="Malfatti S.A."/>
            <person name="Chain P.S.G."/>
            <person name="Heidelberg J.F."/>
            <person name="Ward B.B."/>
            <person name="Klotz M.G."/>
        </authorList>
    </citation>
    <scope>NUCLEOTIDE SEQUENCE [LARGE SCALE GENOMIC DNA]</scope>
    <source>
        <strain evidence="3">Nc4</strain>
    </source>
</reference>
<proteinExistence type="predicted"/>
<evidence type="ECO:0000313" key="2">
    <source>
        <dbReference type="EMBL" id="ADE15925.1"/>
    </source>
</evidence>
<evidence type="ECO:0000313" key="3">
    <source>
        <dbReference type="Proteomes" id="UP000001844"/>
    </source>
</evidence>
<dbReference type="InterPro" id="IPR035069">
    <property type="entry name" value="TTHA1013/TTHA0281-like"/>
</dbReference>
<dbReference type="AlphaFoldDB" id="D5BY14"/>
<dbReference type="KEGG" id="nhl:Nhal_2860"/>
<keyword evidence="3" id="KW-1185">Reference proteome</keyword>
<organism evidence="2 3">
    <name type="scientific">Nitrosococcus halophilus (strain Nc4)</name>
    <dbReference type="NCBI Taxonomy" id="472759"/>
    <lineage>
        <taxon>Bacteria</taxon>
        <taxon>Pseudomonadati</taxon>
        <taxon>Pseudomonadota</taxon>
        <taxon>Gammaproteobacteria</taxon>
        <taxon>Chromatiales</taxon>
        <taxon>Chromatiaceae</taxon>
        <taxon>Nitrosococcus</taxon>
    </lineage>
</organism>
<dbReference type="PANTHER" id="PTHR34504">
    <property type="entry name" value="ANTITOXIN HICB"/>
    <property type="match status" value="1"/>
</dbReference>
<name>D5BY14_NITHN</name>
<dbReference type="InterPro" id="IPR031807">
    <property type="entry name" value="HicB-like"/>
</dbReference>
<dbReference type="STRING" id="472759.Nhal_2860"/>
<dbReference type="EMBL" id="CP001798">
    <property type="protein sequence ID" value="ADE15925.1"/>
    <property type="molecule type" value="Genomic_DNA"/>
</dbReference>
<dbReference type="InterPro" id="IPR051404">
    <property type="entry name" value="TA_system_antitoxin"/>
</dbReference>
<gene>
    <name evidence="2" type="ordered locus">Nhal_2860</name>
</gene>